<feature type="transmembrane region" description="Helical" evidence="1">
    <location>
        <begin position="7"/>
        <end position="31"/>
    </location>
</feature>
<proteinExistence type="predicted"/>
<geneLocation type="mitochondrion" evidence="2"/>
<dbReference type="AlphaFoldDB" id="A0A1I9SSV0"/>
<accession>A0A1I9SSV0</accession>
<reference evidence="2" key="1">
    <citation type="journal article" date="2016" name="J. Molluscan Stud.">
        <title>Eight new mitogenomes for exploring the phylogeny and classification of Vetigastropoda.</title>
        <authorList>
            <person name="Lee H."/>
            <person name="Samadi S."/>
            <person name="Puillandre N."/>
            <person name="Tsai M.-H."/>
            <person name="Dai C.-F."/>
            <person name="Chen W.-J."/>
        </authorList>
    </citation>
    <scope>NUCLEOTIDE SEQUENCE</scope>
</reference>
<protein>
    <submittedName>
        <fullName evidence="2">ATP synthase subunit 8</fullName>
    </submittedName>
</protein>
<sequence length="66" mass="7802">MPQLAPVNWLLLFLFFWFIIGLVSCIIWWSFNSEYKIDSGLTGMNAMGKEDKWAGRIQKSKKSWSW</sequence>
<dbReference type="GeneID" id="30219589"/>
<keyword evidence="1" id="KW-1133">Transmembrane helix</keyword>
<evidence type="ECO:0000313" key="2">
    <source>
        <dbReference type="EMBL" id="AOZ71820.1"/>
    </source>
</evidence>
<keyword evidence="1" id="KW-0472">Membrane</keyword>
<keyword evidence="2" id="KW-0496">Mitochondrion</keyword>
<evidence type="ECO:0000256" key="1">
    <source>
        <dbReference type="SAM" id="Phobius"/>
    </source>
</evidence>
<dbReference type="RefSeq" id="YP_009318339.1">
    <property type="nucleotide sequence ID" value="NC_031860.1"/>
</dbReference>
<keyword evidence="1" id="KW-0812">Transmembrane</keyword>
<dbReference type="CTD" id="4509"/>
<dbReference type="EMBL" id="KX298893">
    <property type="protein sequence ID" value="AOZ71820.1"/>
    <property type="molecule type" value="Genomic_DNA"/>
</dbReference>
<organism evidence="2">
    <name type="scientific">Angaria delphinus</name>
    <dbReference type="NCBI Taxonomy" id="335739"/>
    <lineage>
        <taxon>Eukaryota</taxon>
        <taxon>Metazoa</taxon>
        <taxon>Spiralia</taxon>
        <taxon>Lophotrochozoa</taxon>
        <taxon>Mollusca</taxon>
        <taxon>Gastropoda</taxon>
        <taxon>Vetigastropoda</taxon>
        <taxon>Trochida</taxon>
        <taxon>Trochoidea</taxon>
        <taxon>Turbinidae</taxon>
        <taxon>Angaria</taxon>
    </lineage>
</organism>
<name>A0A1I9SSV0_9VEST</name>
<gene>
    <name evidence="2" type="primary">ATP8</name>
</gene>